<name>A0A8S5PVJ1_9CAUD</name>
<feature type="transmembrane region" description="Helical" evidence="1">
    <location>
        <begin position="80"/>
        <end position="105"/>
    </location>
</feature>
<reference evidence="2" key="1">
    <citation type="journal article" date="2021" name="Proc. Natl. Acad. Sci. U.S.A.">
        <title>A Catalog of Tens of Thousands of Viruses from Human Metagenomes Reveals Hidden Associations with Chronic Diseases.</title>
        <authorList>
            <person name="Tisza M.J."/>
            <person name="Buck C.B."/>
        </authorList>
    </citation>
    <scope>NUCLEOTIDE SEQUENCE</scope>
    <source>
        <strain evidence="2">CtzwE5</strain>
    </source>
</reference>
<dbReference type="EMBL" id="BK015525">
    <property type="protein sequence ID" value="DAE11079.1"/>
    <property type="molecule type" value="Genomic_DNA"/>
</dbReference>
<keyword evidence="1" id="KW-0472">Membrane</keyword>
<feature type="transmembrane region" description="Helical" evidence="1">
    <location>
        <begin position="6"/>
        <end position="27"/>
    </location>
</feature>
<evidence type="ECO:0000256" key="1">
    <source>
        <dbReference type="SAM" id="Phobius"/>
    </source>
</evidence>
<evidence type="ECO:0000313" key="2">
    <source>
        <dbReference type="EMBL" id="DAE11079.1"/>
    </source>
</evidence>
<sequence length="229" mass="26561">MQIFDNLYFLIIFTVPAAIHILYHTYIRLNARQQQDKSVEIAESVAFCAAVLFINILLMQNDIKKIVQYLSSKHTINFNYPMFMAKYCIMTIAVSVAVIIIWYLFGIKIFRKAVNFVNKMLGRPLEVEQSDTFNTIFNSTNVIDAMNKAVAIYKGTDLITAGLIAAYDPPQNQGKKLALRNSDYVKELLQDDQKRPVEYRIFPCSELEYYDPQTDTLIKFYDLDKYDKL</sequence>
<keyword evidence="1" id="KW-0812">Transmembrane</keyword>
<protein>
    <submittedName>
        <fullName evidence="2">Uncharacterized protein</fullName>
    </submittedName>
</protein>
<proteinExistence type="predicted"/>
<feature type="transmembrane region" description="Helical" evidence="1">
    <location>
        <begin position="39"/>
        <end position="60"/>
    </location>
</feature>
<keyword evidence="1" id="KW-1133">Transmembrane helix</keyword>
<accession>A0A8S5PVJ1</accession>
<organism evidence="2">
    <name type="scientific">Myoviridae sp. ctzwE5</name>
    <dbReference type="NCBI Taxonomy" id="2825214"/>
    <lineage>
        <taxon>Viruses</taxon>
        <taxon>Duplodnaviria</taxon>
        <taxon>Heunggongvirae</taxon>
        <taxon>Uroviricota</taxon>
        <taxon>Caudoviricetes</taxon>
    </lineage>
</organism>